<organism evidence="1 2">
    <name type="scientific">Riccia sorocarpa</name>
    <dbReference type="NCBI Taxonomy" id="122646"/>
    <lineage>
        <taxon>Eukaryota</taxon>
        <taxon>Viridiplantae</taxon>
        <taxon>Streptophyta</taxon>
        <taxon>Embryophyta</taxon>
        <taxon>Marchantiophyta</taxon>
        <taxon>Marchantiopsida</taxon>
        <taxon>Marchantiidae</taxon>
        <taxon>Marchantiales</taxon>
        <taxon>Ricciaceae</taxon>
        <taxon>Riccia</taxon>
    </lineage>
</organism>
<name>A0ABD3G9G0_9MARC</name>
<dbReference type="AlphaFoldDB" id="A0ABD3G9G0"/>
<evidence type="ECO:0000313" key="1">
    <source>
        <dbReference type="EMBL" id="KAL3675241.1"/>
    </source>
</evidence>
<gene>
    <name evidence="1" type="ORF">R1sor_025189</name>
</gene>
<dbReference type="EMBL" id="JBJQOH010000008">
    <property type="protein sequence ID" value="KAL3675241.1"/>
    <property type="molecule type" value="Genomic_DNA"/>
</dbReference>
<accession>A0ABD3G9G0</accession>
<comment type="caution">
    <text evidence="1">The sequence shown here is derived from an EMBL/GenBank/DDBJ whole genome shotgun (WGS) entry which is preliminary data.</text>
</comment>
<keyword evidence="2" id="KW-1185">Reference proteome</keyword>
<dbReference type="Proteomes" id="UP001633002">
    <property type="component" value="Unassembled WGS sequence"/>
</dbReference>
<reference evidence="1 2" key="1">
    <citation type="submission" date="2024-09" db="EMBL/GenBank/DDBJ databases">
        <title>Chromosome-scale assembly of Riccia sorocarpa.</title>
        <authorList>
            <person name="Paukszto L."/>
        </authorList>
    </citation>
    <scope>NUCLEOTIDE SEQUENCE [LARGE SCALE GENOMIC DNA]</scope>
    <source>
        <strain evidence="1">LP-2024</strain>
        <tissue evidence="1">Aerial parts of the thallus</tissue>
    </source>
</reference>
<proteinExistence type="predicted"/>
<sequence>MHGGLATSKLVTTVPPMANLSLAHMNAPPRQAMDYRMAVSTTKLVGRPNILLTKNGIKFSSGASYHVELEDINYVHNAAYNNTRDNYYGGQTHDIKPYIFNAGEIFNDHLTASTSSQPLTAAMQNQGGEEAMDDEGGKEASLLKHARSRGGGDKYKEPIHRKYNKGVDIGMTLDKGRYGQQWRQMPIDLEKQMGDRYRLQITNKSSR</sequence>
<evidence type="ECO:0000313" key="2">
    <source>
        <dbReference type="Proteomes" id="UP001633002"/>
    </source>
</evidence>
<protein>
    <submittedName>
        <fullName evidence="1">Uncharacterized protein</fullName>
    </submittedName>
</protein>